<evidence type="ECO:0000313" key="20">
    <source>
        <dbReference type="EMBL" id="KQK26202.1"/>
    </source>
</evidence>
<evidence type="ECO:0000256" key="8">
    <source>
        <dbReference type="ARBA" id="ARBA00022777"/>
    </source>
</evidence>
<dbReference type="AlphaFoldDB" id="A0A0Q3SLR7"/>
<comment type="subcellular location">
    <subcellularLocation>
        <location evidence="1">Cell membrane</location>
        <topology evidence="1">Multi-pass membrane protein</topology>
    </subcellularLocation>
</comment>
<dbReference type="CDD" id="cd14265">
    <property type="entry name" value="UDPK_IM_like"/>
    <property type="match status" value="1"/>
</dbReference>
<feature type="binding site" evidence="16">
    <location>
        <position position="71"/>
    </location>
    <ligand>
        <name>substrate</name>
    </ligand>
</feature>
<gene>
    <name evidence="20" type="ORF">AR438_11560</name>
</gene>
<keyword evidence="4" id="KW-0444">Lipid biosynthesis</keyword>
<feature type="binding site" evidence="18">
    <location>
        <position position="78"/>
    </location>
    <ligand>
        <name>a divalent metal cation</name>
        <dbReference type="ChEBI" id="CHEBI:60240"/>
    </ligand>
</feature>
<evidence type="ECO:0000256" key="1">
    <source>
        <dbReference type="ARBA" id="ARBA00004651"/>
    </source>
</evidence>
<dbReference type="STRING" id="452084.AR438_11560"/>
<accession>A0A0Q3SLR7</accession>
<evidence type="ECO:0000256" key="19">
    <source>
        <dbReference type="SAM" id="Phobius"/>
    </source>
</evidence>
<keyword evidence="9 17" id="KW-0067">ATP-binding</keyword>
<feature type="transmembrane region" description="Helical" evidence="19">
    <location>
        <begin position="33"/>
        <end position="52"/>
    </location>
</feature>
<evidence type="ECO:0000256" key="7">
    <source>
        <dbReference type="ARBA" id="ARBA00022741"/>
    </source>
</evidence>
<evidence type="ECO:0000256" key="5">
    <source>
        <dbReference type="ARBA" id="ARBA00022679"/>
    </source>
</evidence>
<evidence type="ECO:0000256" key="3">
    <source>
        <dbReference type="ARBA" id="ARBA00022475"/>
    </source>
</evidence>
<feature type="binding site" evidence="16">
    <location>
        <position position="100"/>
    </location>
    <ligand>
        <name>substrate</name>
    </ligand>
</feature>
<keyword evidence="7 17" id="KW-0547">Nucleotide-binding</keyword>
<feature type="transmembrane region" description="Helical" evidence="19">
    <location>
        <begin position="98"/>
        <end position="121"/>
    </location>
</feature>
<keyword evidence="18" id="KW-0460">Magnesium</keyword>
<dbReference type="PANTHER" id="PTHR34299:SF1">
    <property type="entry name" value="DIACYLGLYCEROL KINASE"/>
    <property type="match status" value="1"/>
</dbReference>
<reference evidence="20 21" key="1">
    <citation type="submission" date="2015-10" db="EMBL/GenBank/DDBJ databases">
        <title>Chryseobacterium aquaticum genome.</title>
        <authorList>
            <person name="Newman J.D."/>
            <person name="Ferguson M.B."/>
            <person name="Miller J.R."/>
        </authorList>
    </citation>
    <scope>NUCLEOTIDE SEQUENCE [LARGE SCALE GENOMIC DNA]</scope>
    <source>
        <strain evidence="20 21">KCTC 12483</strain>
    </source>
</reference>
<feature type="binding site" evidence="17">
    <location>
        <position position="78"/>
    </location>
    <ligand>
        <name>ATP</name>
        <dbReference type="ChEBI" id="CHEBI:30616"/>
    </ligand>
</feature>
<keyword evidence="12 19" id="KW-0472">Membrane</keyword>
<feature type="active site" description="Proton acceptor" evidence="15">
    <location>
        <position position="71"/>
    </location>
</feature>
<dbReference type="InterPro" id="IPR036945">
    <property type="entry name" value="DAGK_sf"/>
</dbReference>
<dbReference type="OrthoDB" id="1493837at2"/>
<dbReference type="Proteomes" id="UP000051682">
    <property type="component" value="Unassembled WGS sequence"/>
</dbReference>
<feature type="binding site" evidence="17">
    <location>
        <begin position="96"/>
        <end position="97"/>
    </location>
    <ligand>
        <name>ATP</name>
        <dbReference type="ChEBI" id="CHEBI:30616"/>
    </ligand>
</feature>
<dbReference type="GO" id="GO:0005524">
    <property type="term" value="F:ATP binding"/>
    <property type="evidence" value="ECO:0007669"/>
    <property type="project" value="UniProtKB-KW"/>
</dbReference>
<evidence type="ECO:0000256" key="2">
    <source>
        <dbReference type="ARBA" id="ARBA00005967"/>
    </source>
</evidence>
<organism evidence="20 21">
    <name type="scientific">Chryseobacterium aquaticum</name>
    <dbReference type="NCBI Taxonomy" id="452084"/>
    <lineage>
        <taxon>Bacteria</taxon>
        <taxon>Pseudomonadati</taxon>
        <taxon>Bacteroidota</taxon>
        <taxon>Flavobacteriia</taxon>
        <taxon>Flavobacteriales</taxon>
        <taxon>Weeksellaceae</taxon>
        <taxon>Chryseobacterium group</taxon>
        <taxon>Chryseobacterium</taxon>
    </lineage>
</organism>
<dbReference type="PANTHER" id="PTHR34299">
    <property type="entry name" value="DIACYLGLYCEROL KINASE"/>
    <property type="match status" value="1"/>
</dbReference>
<keyword evidence="10 19" id="KW-1133">Transmembrane helix</keyword>
<dbReference type="Pfam" id="PF01219">
    <property type="entry name" value="DAGK_prokar"/>
    <property type="match status" value="1"/>
</dbReference>
<keyword evidence="21" id="KW-1185">Reference proteome</keyword>
<dbReference type="InterPro" id="IPR000829">
    <property type="entry name" value="DAGK"/>
</dbReference>
<dbReference type="GO" id="GO:0005886">
    <property type="term" value="C:plasma membrane"/>
    <property type="evidence" value="ECO:0007669"/>
    <property type="project" value="UniProtKB-SubCell"/>
</dbReference>
<feature type="binding site" evidence="17">
    <location>
        <begin position="87"/>
        <end position="89"/>
    </location>
    <ligand>
        <name>ATP</name>
        <dbReference type="ChEBI" id="CHEBI:30616"/>
    </ligand>
</feature>
<sequence length="122" mass="13870">MKNIKDGFLKGRAKSLKYTYKGAFLLLKTEHSIMTQSFIGVVFVVLGFYFKITKVEWMFQILGFGLILTAESLNTAVEKLCDFVHPEYHKKIGFVKDIASGAMTFAVIAVLILLTLIYYPYL</sequence>
<dbReference type="GO" id="GO:0046872">
    <property type="term" value="F:metal ion binding"/>
    <property type="evidence" value="ECO:0007669"/>
    <property type="project" value="UniProtKB-KW"/>
</dbReference>
<keyword evidence="8 20" id="KW-0418">Kinase</keyword>
<comment type="caution">
    <text evidence="20">The sequence shown here is derived from an EMBL/GenBank/DDBJ whole genome shotgun (WGS) entry which is preliminary data.</text>
</comment>
<evidence type="ECO:0000256" key="9">
    <source>
        <dbReference type="ARBA" id="ARBA00022840"/>
    </source>
</evidence>
<evidence type="ECO:0000256" key="14">
    <source>
        <dbReference type="ARBA" id="ARBA00023264"/>
    </source>
</evidence>
<feature type="binding site" evidence="17">
    <location>
        <position position="30"/>
    </location>
    <ligand>
        <name>ATP</name>
        <dbReference type="ChEBI" id="CHEBI:30616"/>
    </ligand>
</feature>
<evidence type="ECO:0000256" key="16">
    <source>
        <dbReference type="PIRSR" id="PIRSR600829-2"/>
    </source>
</evidence>
<name>A0A0Q3SLR7_9FLAO</name>
<keyword evidence="3" id="KW-1003">Cell membrane</keyword>
<feature type="binding site" evidence="17">
    <location>
        <position position="18"/>
    </location>
    <ligand>
        <name>ATP</name>
        <dbReference type="ChEBI" id="CHEBI:30616"/>
    </ligand>
</feature>
<protein>
    <submittedName>
        <fullName evidence="20">Diacylglycerol kinase</fullName>
    </submittedName>
</protein>
<dbReference type="EMBL" id="LLYZ01000005">
    <property type="protein sequence ID" value="KQK26202.1"/>
    <property type="molecule type" value="Genomic_DNA"/>
</dbReference>
<comment type="cofactor">
    <cofactor evidence="18">
        <name>Mg(2+)</name>
        <dbReference type="ChEBI" id="CHEBI:18420"/>
    </cofactor>
    <text evidence="18">Mn(2+), Zn(2+), Cd(2+) and Co(2+) support activity to lesser extents.</text>
</comment>
<evidence type="ECO:0000313" key="21">
    <source>
        <dbReference type="Proteomes" id="UP000051682"/>
    </source>
</evidence>
<keyword evidence="18" id="KW-0479">Metal-binding</keyword>
<evidence type="ECO:0000256" key="17">
    <source>
        <dbReference type="PIRSR" id="PIRSR600829-3"/>
    </source>
</evidence>
<keyword evidence="14" id="KW-1208">Phospholipid metabolism</keyword>
<evidence type="ECO:0000256" key="11">
    <source>
        <dbReference type="ARBA" id="ARBA00023098"/>
    </source>
</evidence>
<dbReference type="GO" id="GO:0016301">
    <property type="term" value="F:kinase activity"/>
    <property type="evidence" value="ECO:0007669"/>
    <property type="project" value="UniProtKB-KW"/>
</dbReference>
<dbReference type="GO" id="GO:0008654">
    <property type="term" value="P:phospholipid biosynthetic process"/>
    <property type="evidence" value="ECO:0007669"/>
    <property type="project" value="UniProtKB-KW"/>
</dbReference>
<keyword evidence="11" id="KW-0443">Lipid metabolism</keyword>
<proteinExistence type="inferred from homology"/>
<evidence type="ECO:0000256" key="13">
    <source>
        <dbReference type="ARBA" id="ARBA00023209"/>
    </source>
</evidence>
<dbReference type="Gene3D" id="1.10.287.3610">
    <property type="match status" value="1"/>
</dbReference>
<evidence type="ECO:0000256" key="15">
    <source>
        <dbReference type="PIRSR" id="PIRSR600829-1"/>
    </source>
</evidence>
<keyword evidence="5" id="KW-0808">Transferase</keyword>
<comment type="similarity">
    <text evidence="2">Belongs to the bacterial diacylglycerol kinase family.</text>
</comment>
<dbReference type="RefSeq" id="WP_056015244.1">
    <property type="nucleotide sequence ID" value="NZ_LLYZ01000005.1"/>
</dbReference>
<evidence type="ECO:0000256" key="12">
    <source>
        <dbReference type="ARBA" id="ARBA00023136"/>
    </source>
</evidence>
<keyword evidence="13" id="KW-0594">Phospholipid biosynthesis</keyword>
<evidence type="ECO:0000256" key="18">
    <source>
        <dbReference type="PIRSR" id="PIRSR600829-4"/>
    </source>
</evidence>
<evidence type="ECO:0000256" key="6">
    <source>
        <dbReference type="ARBA" id="ARBA00022692"/>
    </source>
</evidence>
<evidence type="ECO:0000256" key="10">
    <source>
        <dbReference type="ARBA" id="ARBA00022989"/>
    </source>
</evidence>
<feature type="binding site" evidence="18">
    <location>
        <position position="30"/>
    </location>
    <ligand>
        <name>a divalent metal cation</name>
        <dbReference type="ChEBI" id="CHEBI:60240"/>
    </ligand>
</feature>
<evidence type="ECO:0000256" key="4">
    <source>
        <dbReference type="ARBA" id="ARBA00022516"/>
    </source>
</evidence>
<keyword evidence="6 19" id="KW-0812">Transmembrane</keyword>
<dbReference type="InterPro" id="IPR033717">
    <property type="entry name" value="UDPK"/>
</dbReference>